<evidence type="ECO:0000256" key="5">
    <source>
        <dbReference type="ARBA" id="ARBA00022989"/>
    </source>
</evidence>
<keyword evidence="2" id="KW-0813">Transport</keyword>
<keyword evidence="3" id="KW-1003">Cell membrane</keyword>
<feature type="transmembrane region" description="Helical" evidence="7">
    <location>
        <begin position="107"/>
        <end position="124"/>
    </location>
</feature>
<feature type="transmembrane region" description="Helical" evidence="7">
    <location>
        <begin position="81"/>
        <end position="101"/>
    </location>
</feature>
<feature type="transmembrane region" description="Helical" evidence="7">
    <location>
        <begin position="391"/>
        <end position="411"/>
    </location>
</feature>
<evidence type="ECO:0000256" key="7">
    <source>
        <dbReference type="SAM" id="Phobius"/>
    </source>
</evidence>
<gene>
    <name evidence="8" type="ORF">SCNU_13163</name>
</gene>
<dbReference type="RefSeq" id="WP_009679836.1">
    <property type="nucleotide sequence ID" value="NZ_AEUD01000011.1"/>
</dbReference>
<evidence type="ECO:0000313" key="9">
    <source>
        <dbReference type="Proteomes" id="UP000035065"/>
    </source>
</evidence>
<comment type="subcellular location">
    <subcellularLocation>
        <location evidence="1">Cell membrane</location>
        <topology evidence="1">Multi-pass membrane protein</topology>
    </subcellularLocation>
</comment>
<dbReference type="STRING" id="644548.SCNU_13163"/>
<evidence type="ECO:0000256" key="2">
    <source>
        <dbReference type="ARBA" id="ARBA00022448"/>
    </source>
</evidence>
<evidence type="ECO:0000313" key="8">
    <source>
        <dbReference type="EMBL" id="EGD54533.1"/>
    </source>
</evidence>
<dbReference type="eggNOG" id="COG2814">
    <property type="taxonomic scope" value="Bacteria"/>
</dbReference>
<dbReference type="PANTHER" id="PTHR23513:SF17">
    <property type="entry name" value="MEMBRANE PROTEIN"/>
    <property type="match status" value="1"/>
</dbReference>
<feature type="transmembrane region" description="Helical" evidence="7">
    <location>
        <begin position="175"/>
        <end position="194"/>
    </location>
</feature>
<comment type="caution">
    <text evidence="8">The sequence shown here is derived from an EMBL/GenBank/DDBJ whole genome shotgun (WGS) entry which is preliminary data.</text>
</comment>
<keyword evidence="4 7" id="KW-0812">Transmembrane</keyword>
<dbReference type="EMBL" id="AEUD01000011">
    <property type="protein sequence ID" value="EGD54533.1"/>
    <property type="molecule type" value="Genomic_DNA"/>
</dbReference>
<dbReference type="GO" id="GO:0005886">
    <property type="term" value="C:plasma membrane"/>
    <property type="evidence" value="ECO:0007669"/>
    <property type="project" value="UniProtKB-SubCell"/>
</dbReference>
<evidence type="ECO:0000256" key="6">
    <source>
        <dbReference type="ARBA" id="ARBA00023136"/>
    </source>
</evidence>
<evidence type="ECO:0000256" key="4">
    <source>
        <dbReference type="ARBA" id="ARBA00022692"/>
    </source>
</evidence>
<accession>F1YL73</accession>
<dbReference type="InterPro" id="IPR010290">
    <property type="entry name" value="TM_effector"/>
</dbReference>
<dbReference type="Gene3D" id="1.20.1250.20">
    <property type="entry name" value="MFS general substrate transporter like domains"/>
    <property type="match status" value="1"/>
</dbReference>
<evidence type="ECO:0000256" key="3">
    <source>
        <dbReference type="ARBA" id="ARBA00022475"/>
    </source>
</evidence>
<dbReference type="CDD" id="cd06173">
    <property type="entry name" value="MFS_MefA_like"/>
    <property type="match status" value="1"/>
</dbReference>
<proteinExistence type="predicted"/>
<protein>
    <submittedName>
        <fullName evidence="8">Major facilitator superfamily protein</fullName>
    </submittedName>
</protein>
<name>F1YL73_9ACTN</name>
<feature type="transmembrane region" description="Helical" evidence="7">
    <location>
        <begin position="145"/>
        <end position="169"/>
    </location>
</feature>
<dbReference type="Proteomes" id="UP000035065">
    <property type="component" value="Unassembled WGS sequence"/>
</dbReference>
<feature type="transmembrane region" description="Helical" evidence="7">
    <location>
        <begin position="363"/>
        <end position="385"/>
    </location>
</feature>
<keyword evidence="6 7" id="KW-0472">Membrane</keyword>
<reference evidence="8 9" key="1">
    <citation type="journal article" date="2011" name="J. Bacteriol.">
        <title>Draft Genome Sequence of Gordonia neofelifaecis NRRL B-59395, a Cholesterol-Degrading Actinomycete.</title>
        <authorList>
            <person name="Ge F."/>
            <person name="Li W."/>
            <person name="Chen G."/>
            <person name="Liu Y."/>
            <person name="Zhang G."/>
            <person name="Yong B."/>
            <person name="Wang Q."/>
            <person name="Wang N."/>
            <person name="Huang Z."/>
            <person name="Li W."/>
            <person name="Wang J."/>
            <person name="Wu C."/>
            <person name="Xie Q."/>
            <person name="Liu G."/>
        </authorList>
    </citation>
    <scope>NUCLEOTIDE SEQUENCE [LARGE SCALE GENOMIC DNA]</scope>
    <source>
        <strain evidence="8 9">NRRL B-59395</strain>
    </source>
</reference>
<feature type="transmembrane region" description="Helical" evidence="7">
    <location>
        <begin position="235"/>
        <end position="261"/>
    </location>
</feature>
<sequence length="432" mass="44329">MKSLQSVTHAPGLFRLLGVRLLSQLSDGAFQAALAFSILFNPDRHTDPMAIAGGFAVLLLPYSLLGPFAGALLDHWDRRRVLLWVNLLRAAAVVLVAITMSTSTPEPVVLLSALLVTGCSRLVASGLSASLPHVAPPALIVEMNAVFTTIGAGMLAAGAGVSGVLRMIFGADNGGSGATLLAGAVFAVCSALMASRFATRQLGPDRPDGVGHTVVYSVARGLSHGLRAVARTPSVAIVLGAIGSHRIVFGFNTLMFLMLVRNTELGDALGADVRAISIIGGAVAIGALLAAGTTPVSVHRLGRRGTVATSLVIGAIAELMLLSVRPVPVLVAALLIGLAGQTIKLCGDVAMQCDIDDSYRGQVFAVQDALFNTAFVAAIFVAALVIPTTGFSVPLIVAGSALYVVAAAGVWRSGQRVEGSAEPVLLPEPISR</sequence>
<evidence type="ECO:0000256" key="1">
    <source>
        <dbReference type="ARBA" id="ARBA00004651"/>
    </source>
</evidence>
<feature type="transmembrane region" description="Helical" evidence="7">
    <location>
        <begin position="273"/>
        <end position="293"/>
    </location>
</feature>
<dbReference type="SUPFAM" id="SSF103473">
    <property type="entry name" value="MFS general substrate transporter"/>
    <property type="match status" value="1"/>
</dbReference>
<feature type="transmembrane region" description="Helical" evidence="7">
    <location>
        <begin position="52"/>
        <end position="74"/>
    </location>
</feature>
<dbReference type="Pfam" id="PF05977">
    <property type="entry name" value="MFS_3"/>
    <property type="match status" value="1"/>
</dbReference>
<dbReference type="PANTHER" id="PTHR23513">
    <property type="entry name" value="INTEGRAL MEMBRANE EFFLUX PROTEIN-RELATED"/>
    <property type="match status" value="1"/>
</dbReference>
<keyword evidence="5 7" id="KW-1133">Transmembrane helix</keyword>
<organism evidence="8 9">
    <name type="scientific">Gordonia neofelifaecis NRRL B-59395</name>
    <dbReference type="NCBI Taxonomy" id="644548"/>
    <lineage>
        <taxon>Bacteria</taxon>
        <taxon>Bacillati</taxon>
        <taxon>Actinomycetota</taxon>
        <taxon>Actinomycetes</taxon>
        <taxon>Mycobacteriales</taxon>
        <taxon>Gordoniaceae</taxon>
        <taxon>Gordonia</taxon>
    </lineage>
</organism>
<dbReference type="AlphaFoldDB" id="F1YL73"/>
<dbReference type="InterPro" id="IPR036259">
    <property type="entry name" value="MFS_trans_sf"/>
</dbReference>
<keyword evidence="9" id="KW-1185">Reference proteome</keyword>
<feature type="transmembrane region" description="Helical" evidence="7">
    <location>
        <begin position="330"/>
        <end position="351"/>
    </location>
</feature>